<gene>
    <name evidence="7" type="ORF">J1605_019006</name>
</gene>
<sequence length="68" mass="7599">MGSWSQKWIVAKASKNLMSTQSLGIVFGPTLLRAENETGNMAVHMVYQNQIAELMLSEYSEIFGSEED</sequence>
<dbReference type="GO" id="GO:0016020">
    <property type="term" value="C:membrane"/>
    <property type="evidence" value="ECO:0007669"/>
    <property type="project" value="UniProtKB-SubCell"/>
</dbReference>
<dbReference type="InterPro" id="IPR050729">
    <property type="entry name" value="Rho-GAP"/>
</dbReference>
<keyword evidence="5" id="KW-0472">Membrane</keyword>
<dbReference type="SUPFAM" id="SSF48350">
    <property type="entry name" value="GTPase activation domain, GAP"/>
    <property type="match status" value="1"/>
</dbReference>
<dbReference type="GO" id="GO:0005096">
    <property type="term" value="F:GTPase activator activity"/>
    <property type="evidence" value="ECO:0007669"/>
    <property type="project" value="UniProtKB-KW"/>
</dbReference>
<dbReference type="EMBL" id="JAIQCJ010000857">
    <property type="protein sequence ID" value="KAJ8794344.1"/>
    <property type="molecule type" value="Genomic_DNA"/>
</dbReference>
<evidence type="ECO:0000259" key="6">
    <source>
        <dbReference type="PROSITE" id="PS50238"/>
    </source>
</evidence>
<evidence type="ECO:0000256" key="2">
    <source>
        <dbReference type="ARBA" id="ARBA00004496"/>
    </source>
</evidence>
<evidence type="ECO:0000256" key="5">
    <source>
        <dbReference type="ARBA" id="ARBA00023136"/>
    </source>
</evidence>
<comment type="subcellular location">
    <subcellularLocation>
        <location evidence="2">Cytoplasm</location>
    </subcellularLocation>
    <subcellularLocation>
        <location evidence="1">Membrane</location>
        <topology evidence="1">Peripheral membrane protein</topology>
    </subcellularLocation>
</comment>
<dbReference type="InterPro" id="IPR008936">
    <property type="entry name" value="Rho_GTPase_activation_prot"/>
</dbReference>
<comment type="caution">
    <text evidence="7">The sequence shown here is derived from an EMBL/GenBank/DDBJ whole genome shotgun (WGS) entry which is preliminary data.</text>
</comment>
<organism evidence="7 8">
    <name type="scientific">Eschrichtius robustus</name>
    <name type="common">California gray whale</name>
    <name type="synonym">Eschrichtius gibbosus</name>
    <dbReference type="NCBI Taxonomy" id="9764"/>
    <lineage>
        <taxon>Eukaryota</taxon>
        <taxon>Metazoa</taxon>
        <taxon>Chordata</taxon>
        <taxon>Craniata</taxon>
        <taxon>Vertebrata</taxon>
        <taxon>Euteleostomi</taxon>
        <taxon>Mammalia</taxon>
        <taxon>Eutheria</taxon>
        <taxon>Laurasiatheria</taxon>
        <taxon>Artiodactyla</taxon>
        <taxon>Whippomorpha</taxon>
        <taxon>Cetacea</taxon>
        <taxon>Mysticeti</taxon>
        <taxon>Eschrichtiidae</taxon>
        <taxon>Eschrichtius</taxon>
    </lineage>
</organism>
<keyword evidence="3" id="KW-0343">GTPase activation</keyword>
<dbReference type="GO" id="GO:0007165">
    <property type="term" value="P:signal transduction"/>
    <property type="evidence" value="ECO:0007669"/>
    <property type="project" value="InterPro"/>
</dbReference>
<name>A0AB34HV37_ESCRO</name>
<dbReference type="Gene3D" id="1.10.555.10">
    <property type="entry name" value="Rho GTPase activation protein"/>
    <property type="match status" value="1"/>
</dbReference>
<accession>A0AB34HV37</accession>
<evidence type="ECO:0000256" key="3">
    <source>
        <dbReference type="ARBA" id="ARBA00022468"/>
    </source>
</evidence>
<dbReference type="PROSITE" id="PS50238">
    <property type="entry name" value="RHOGAP"/>
    <property type="match status" value="1"/>
</dbReference>
<evidence type="ECO:0000256" key="4">
    <source>
        <dbReference type="ARBA" id="ARBA00022490"/>
    </source>
</evidence>
<dbReference type="PANTHER" id="PTHR23176:SF108">
    <property type="entry name" value="RHO GTPASE-ACTIVATING PROTEIN 15"/>
    <property type="match status" value="1"/>
</dbReference>
<feature type="domain" description="Rho-GAP" evidence="6">
    <location>
        <begin position="1"/>
        <end position="63"/>
    </location>
</feature>
<evidence type="ECO:0000313" key="8">
    <source>
        <dbReference type="Proteomes" id="UP001159641"/>
    </source>
</evidence>
<keyword evidence="8" id="KW-1185">Reference proteome</keyword>
<dbReference type="AlphaFoldDB" id="A0AB34HV37"/>
<reference evidence="7 8" key="1">
    <citation type="submission" date="2022-11" db="EMBL/GenBank/DDBJ databases">
        <title>Whole genome sequence of Eschrichtius robustus ER-17-0199.</title>
        <authorList>
            <person name="Bruniche-Olsen A."/>
            <person name="Black A.N."/>
            <person name="Fields C.J."/>
            <person name="Walden K."/>
            <person name="Dewoody J.A."/>
        </authorList>
    </citation>
    <scope>NUCLEOTIDE SEQUENCE [LARGE SCALE GENOMIC DNA]</scope>
    <source>
        <strain evidence="7">ER-17-0199</strain>
        <tissue evidence="7">Blubber</tissue>
    </source>
</reference>
<evidence type="ECO:0000256" key="1">
    <source>
        <dbReference type="ARBA" id="ARBA00004170"/>
    </source>
</evidence>
<dbReference type="InterPro" id="IPR000198">
    <property type="entry name" value="RhoGAP_dom"/>
</dbReference>
<proteinExistence type="predicted"/>
<evidence type="ECO:0000313" key="7">
    <source>
        <dbReference type="EMBL" id="KAJ8794344.1"/>
    </source>
</evidence>
<dbReference type="Proteomes" id="UP001159641">
    <property type="component" value="Unassembled WGS sequence"/>
</dbReference>
<dbReference type="GO" id="GO:0005737">
    <property type="term" value="C:cytoplasm"/>
    <property type="evidence" value="ECO:0007669"/>
    <property type="project" value="UniProtKB-SubCell"/>
</dbReference>
<dbReference type="PANTHER" id="PTHR23176">
    <property type="entry name" value="RHO/RAC/CDC GTPASE-ACTIVATING PROTEIN"/>
    <property type="match status" value="1"/>
</dbReference>
<protein>
    <recommendedName>
        <fullName evidence="6">Rho-GAP domain-containing protein</fullName>
    </recommendedName>
</protein>
<keyword evidence="4" id="KW-0963">Cytoplasm</keyword>